<evidence type="ECO:0000259" key="2">
    <source>
        <dbReference type="Pfam" id="PF03542"/>
    </source>
</evidence>
<evidence type="ECO:0000313" key="4">
    <source>
        <dbReference type="Proteomes" id="UP001381693"/>
    </source>
</evidence>
<feature type="region of interest" description="Disordered" evidence="1">
    <location>
        <begin position="245"/>
        <end position="265"/>
    </location>
</feature>
<dbReference type="GO" id="GO:0032007">
    <property type="term" value="P:negative regulation of TOR signaling"/>
    <property type="evidence" value="ECO:0007669"/>
    <property type="project" value="TreeGrafter"/>
</dbReference>
<dbReference type="PANTHER" id="PTHR10063">
    <property type="entry name" value="TUBERIN"/>
    <property type="match status" value="1"/>
</dbReference>
<dbReference type="GO" id="GO:0051726">
    <property type="term" value="P:regulation of cell cycle"/>
    <property type="evidence" value="ECO:0007669"/>
    <property type="project" value="TreeGrafter"/>
</dbReference>
<dbReference type="EMBL" id="JAXCGZ010013279">
    <property type="protein sequence ID" value="KAK7072998.1"/>
    <property type="molecule type" value="Genomic_DNA"/>
</dbReference>
<dbReference type="Pfam" id="PF03542">
    <property type="entry name" value="Tuberin"/>
    <property type="match status" value="1"/>
</dbReference>
<comment type="caution">
    <text evidence="3">The sequence shown here is derived from an EMBL/GenBank/DDBJ whole genome shotgun (WGS) entry which is preliminary data.</text>
</comment>
<name>A0AAN9A2T8_HALRR</name>
<dbReference type="SUPFAM" id="SSF48371">
    <property type="entry name" value="ARM repeat"/>
    <property type="match status" value="1"/>
</dbReference>
<feature type="domain" description="Tuberin-type" evidence="2">
    <location>
        <begin position="134"/>
        <end position="248"/>
    </location>
</feature>
<dbReference type="GO" id="GO:0033596">
    <property type="term" value="C:TSC1-TSC2 complex"/>
    <property type="evidence" value="ECO:0007669"/>
    <property type="project" value="TreeGrafter"/>
</dbReference>
<reference evidence="3 4" key="1">
    <citation type="submission" date="2023-11" db="EMBL/GenBank/DDBJ databases">
        <title>Halocaridina rubra genome assembly.</title>
        <authorList>
            <person name="Smith C."/>
        </authorList>
    </citation>
    <scope>NUCLEOTIDE SEQUENCE [LARGE SCALE GENOMIC DNA]</scope>
    <source>
        <strain evidence="3">EP-1</strain>
        <tissue evidence="3">Whole</tissue>
    </source>
</reference>
<proteinExistence type="predicted"/>
<protein>
    <recommendedName>
        <fullName evidence="2">Tuberin-type domain-containing protein</fullName>
    </recommendedName>
</protein>
<dbReference type="InterPro" id="IPR027107">
    <property type="entry name" value="Tuberin/Ral-act_asu"/>
</dbReference>
<evidence type="ECO:0000256" key="1">
    <source>
        <dbReference type="SAM" id="MobiDB-lite"/>
    </source>
</evidence>
<evidence type="ECO:0000313" key="3">
    <source>
        <dbReference type="EMBL" id="KAK7072998.1"/>
    </source>
</evidence>
<keyword evidence="4" id="KW-1185">Reference proteome</keyword>
<dbReference type="GO" id="GO:0051898">
    <property type="term" value="P:negative regulation of phosphatidylinositol 3-kinase/protein kinase B signal transduction"/>
    <property type="evidence" value="ECO:0007669"/>
    <property type="project" value="TreeGrafter"/>
</dbReference>
<dbReference type="InterPro" id="IPR018515">
    <property type="entry name" value="Tuberin-type_domain"/>
</dbReference>
<dbReference type="GO" id="GO:0030178">
    <property type="term" value="P:negative regulation of Wnt signaling pathway"/>
    <property type="evidence" value="ECO:0007669"/>
    <property type="project" value="TreeGrafter"/>
</dbReference>
<dbReference type="PANTHER" id="PTHR10063:SF0">
    <property type="entry name" value="TUBERIN"/>
    <property type="match status" value="1"/>
</dbReference>
<dbReference type="Proteomes" id="UP001381693">
    <property type="component" value="Unassembled WGS sequence"/>
</dbReference>
<dbReference type="AlphaFoldDB" id="A0AAN9A2T8"/>
<dbReference type="InterPro" id="IPR016024">
    <property type="entry name" value="ARM-type_fold"/>
</dbReference>
<dbReference type="GO" id="GO:0046627">
    <property type="term" value="P:negative regulation of insulin receptor signaling pathway"/>
    <property type="evidence" value="ECO:0007669"/>
    <property type="project" value="TreeGrafter"/>
</dbReference>
<sequence length="265" mass="30003">ESSVLRLLDHQAQTVDPLHPHWLAKLGTLLNRYYCRDLRPTVRTKALAILSDVYNNNRYLYGTEMVRNVVTIQMEGIELEKNVGVRTAAVNLLVHIALTQKSSVVPEILSMLEKIVIAPYSSSRDTLQVLRESDAADIIAAVAGLIRIFKKKLWELPSSHAIQAYGILLSCLEHHYRSQAVMDGVSRVRLQIFEMIFEMRANLKYQLGFPNTTTKDSAGEEDVISSMLHQYTPYVMVDHKHGQRFTAPELQGEDNKEEGESKALL</sequence>
<organism evidence="3 4">
    <name type="scientific">Halocaridina rubra</name>
    <name type="common">Hawaiian red shrimp</name>
    <dbReference type="NCBI Taxonomy" id="373956"/>
    <lineage>
        <taxon>Eukaryota</taxon>
        <taxon>Metazoa</taxon>
        <taxon>Ecdysozoa</taxon>
        <taxon>Arthropoda</taxon>
        <taxon>Crustacea</taxon>
        <taxon>Multicrustacea</taxon>
        <taxon>Malacostraca</taxon>
        <taxon>Eumalacostraca</taxon>
        <taxon>Eucarida</taxon>
        <taxon>Decapoda</taxon>
        <taxon>Pleocyemata</taxon>
        <taxon>Caridea</taxon>
        <taxon>Atyoidea</taxon>
        <taxon>Atyidae</taxon>
        <taxon>Halocaridina</taxon>
    </lineage>
</organism>
<dbReference type="GO" id="GO:0005634">
    <property type="term" value="C:nucleus"/>
    <property type="evidence" value="ECO:0007669"/>
    <property type="project" value="InterPro"/>
</dbReference>
<gene>
    <name evidence="3" type="ORF">SK128_006156</name>
</gene>
<feature type="non-terminal residue" evidence="3">
    <location>
        <position position="265"/>
    </location>
</feature>
<feature type="non-terminal residue" evidence="3">
    <location>
        <position position="1"/>
    </location>
</feature>
<dbReference type="GO" id="GO:0005096">
    <property type="term" value="F:GTPase activator activity"/>
    <property type="evidence" value="ECO:0007669"/>
    <property type="project" value="InterPro"/>
</dbReference>
<accession>A0AAN9A2T8</accession>